<protein>
    <submittedName>
        <fullName evidence="1">Uncharacterized protein</fullName>
    </submittedName>
</protein>
<sequence>MSLKIRKLENLLGVKKALAAKYTDLKDRTNSTPRRKHFQYKANRYTRQVAAIESKLEAAKAK</sequence>
<reference evidence="1 2" key="1">
    <citation type="submission" date="2019-02" db="EMBL/GenBank/DDBJ databases">
        <title>Deep-cultivation of Planctomycetes and their phenomic and genomic characterization uncovers novel biology.</title>
        <authorList>
            <person name="Wiegand S."/>
            <person name="Jogler M."/>
            <person name="Boedeker C."/>
            <person name="Pinto D."/>
            <person name="Vollmers J."/>
            <person name="Rivas-Marin E."/>
            <person name="Kohn T."/>
            <person name="Peeters S.H."/>
            <person name="Heuer A."/>
            <person name="Rast P."/>
            <person name="Oberbeckmann S."/>
            <person name="Bunk B."/>
            <person name="Jeske O."/>
            <person name="Meyerdierks A."/>
            <person name="Storesund J.E."/>
            <person name="Kallscheuer N."/>
            <person name="Luecker S."/>
            <person name="Lage O.M."/>
            <person name="Pohl T."/>
            <person name="Merkel B.J."/>
            <person name="Hornburger P."/>
            <person name="Mueller R.-W."/>
            <person name="Bruemmer F."/>
            <person name="Labrenz M."/>
            <person name="Spormann A.M."/>
            <person name="Op den Camp H."/>
            <person name="Overmann J."/>
            <person name="Amann R."/>
            <person name="Jetten M.S.M."/>
            <person name="Mascher T."/>
            <person name="Medema M.H."/>
            <person name="Devos D.P."/>
            <person name="Kaster A.-K."/>
            <person name="Ovreas L."/>
            <person name="Rohde M."/>
            <person name="Galperin M.Y."/>
            <person name="Jogler C."/>
        </authorList>
    </citation>
    <scope>NUCLEOTIDE SEQUENCE [LARGE SCALE GENOMIC DNA]</scope>
    <source>
        <strain evidence="1 2">Pan189</strain>
    </source>
</reference>
<proteinExistence type="predicted"/>
<accession>A0A517R065</accession>
<dbReference type="RefSeq" id="WP_145363349.1">
    <property type="nucleotide sequence ID" value="NZ_CP036268.1"/>
</dbReference>
<dbReference type="KEGG" id="svp:Pan189_15860"/>
<name>A0A517R065_9PLAN</name>
<keyword evidence="2" id="KW-1185">Reference proteome</keyword>
<organism evidence="1 2">
    <name type="scientific">Stratiformator vulcanicus</name>
    <dbReference type="NCBI Taxonomy" id="2527980"/>
    <lineage>
        <taxon>Bacteria</taxon>
        <taxon>Pseudomonadati</taxon>
        <taxon>Planctomycetota</taxon>
        <taxon>Planctomycetia</taxon>
        <taxon>Planctomycetales</taxon>
        <taxon>Planctomycetaceae</taxon>
        <taxon>Stratiformator</taxon>
    </lineage>
</organism>
<gene>
    <name evidence="1" type="ORF">Pan189_15860</name>
</gene>
<dbReference type="Proteomes" id="UP000317318">
    <property type="component" value="Chromosome"/>
</dbReference>
<evidence type="ECO:0000313" key="1">
    <source>
        <dbReference type="EMBL" id="QDT37214.1"/>
    </source>
</evidence>
<dbReference type="AlphaFoldDB" id="A0A517R065"/>
<dbReference type="EMBL" id="CP036268">
    <property type="protein sequence ID" value="QDT37214.1"/>
    <property type="molecule type" value="Genomic_DNA"/>
</dbReference>
<evidence type="ECO:0000313" key="2">
    <source>
        <dbReference type="Proteomes" id="UP000317318"/>
    </source>
</evidence>